<dbReference type="EMBL" id="CP000472">
    <property type="protein sequence ID" value="ACJ29694.1"/>
    <property type="molecule type" value="Genomic_DNA"/>
</dbReference>
<dbReference type="AlphaFoldDB" id="B8CR22"/>
<dbReference type="eggNOG" id="ENOG50330NG">
    <property type="taxonomic scope" value="Bacteria"/>
</dbReference>
<dbReference type="Proteomes" id="UP000000753">
    <property type="component" value="Chromosome"/>
</dbReference>
<evidence type="ECO:0000313" key="2">
    <source>
        <dbReference type="Proteomes" id="UP000000753"/>
    </source>
</evidence>
<accession>B8CR22</accession>
<proteinExistence type="predicted"/>
<keyword evidence="2" id="KW-1185">Reference proteome</keyword>
<dbReference type="STRING" id="225849.swp_2974"/>
<dbReference type="KEGG" id="swp:swp_2974"/>
<sequence length="101" mass="11607">MRKSDKKIENTIRMVLTEVCERLKGEVVGFEWLTHKVNFNNVNQTLTITFMFDSFASLRSAKAALKTDEMAKEAANALAKQNIHLKNFVKQCHFDTDERNG</sequence>
<organism evidence="1 2">
    <name type="scientific">Shewanella piezotolerans (strain WP3 / JCM 13877)</name>
    <dbReference type="NCBI Taxonomy" id="225849"/>
    <lineage>
        <taxon>Bacteria</taxon>
        <taxon>Pseudomonadati</taxon>
        <taxon>Pseudomonadota</taxon>
        <taxon>Gammaproteobacteria</taxon>
        <taxon>Alteromonadales</taxon>
        <taxon>Shewanellaceae</taxon>
        <taxon>Shewanella</taxon>
    </lineage>
</organism>
<dbReference type="OrthoDB" id="6996126at2"/>
<protein>
    <recommendedName>
        <fullName evidence="3">Fis family transcriptional regulator</fullName>
    </recommendedName>
</protein>
<evidence type="ECO:0000313" key="1">
    <source>
        <dbReference type="EMBL" id="ACJ29694.1"/>
    </source>
</evidence>
<name>B8CR22_SHEPW</name>
<evidence type="ECO:0008006" key="3">
    <source>
        <dbReference type="Google" id="ProtNLM"/>
    </source>
</evidence>
<dbReference type="RefSeq" id="WP_020913048.1">
    <property type="nucleotide sequence ID" value="NC_011566.1"/>
</dbReference>
<reference evidence="1 2" key="1">
    <citation type="journal article" date="2008" name="PLoS ONE">
        <title>Environmental adaptation: genomic analysis of the piezotolerant and psychrotolerant deep-sea iron reducing bacterium Shewanella piezotolerans WP3.</title>
        <authorList>
            <person name="Wang F."/>
            <person name="Wang J."/>
            <person name="Jian H."/>
            <person name="Zhang B."/>
            <person name="Li S."/>
            <person name="Wang F."/>
            <person name="Zeng X."/>
            <person name="Gao L."/>
            <person name="Bartlett D.H."/>
            <person name="Yu J."/>
            <person name="Hu S."/>
            <person name="Xiao X."/>
        </authorList>
    </citation>
    <scope>NUCLEOTIDE SEQUENCE [LARGE SCALE GENOMIC DNA]</scope>
    <source>
        <strain evidence="2">WP3 / JCM 13877</strain>
    </source>
</reference>
<dbReference type="HOGENOM" id="CLU_150651_1_0_6"/>
<gene>
    <name evidence="1" type="ordered locus">swp_2974</name>
</gene>